<evidence type="ECO:0000256" key="2">
    <source>
        <dbReference type="SAM" id="Coils"/>
    </source>
</evidence>
<keyword evidence="1" id="KW-0862">Zinc</keyword>
<dbReference type="PROSITE" id="PS52043">
    <property type="entry name" value="UBR4_E3"/>
    <property type="match status" value="1"/>
</dbReference>
<feature type="region of interest" description="Disordered" evidence="3">
    <location>
        <begin position="1190"/>
        <end position="1221"/>
    </location>
</feature>
<feature type="region of interest" description="Disordered" evidence="3">
    <location>
        <begin position="248"/>
        <end position="280"/>
    </location>
</feature>
<dbReference type="PANTHER" id="PTHR21725">
    <property type="entry name" value="E3 UBIQUITIN-PROTEIN LIGASE UBR4"/>
    <property type="match status" value="1"/>
</dbReference>
<feature type="compositionally biased region" description="Acidic residues" evidence="3">
    <location>
        <begin position="403"/>
        <end position="425"/>
    </location>
</feature>
<feature type="region of interest" description="Disordered" evidence="3">
    <location>
        <begin position="1606"/>
        <end position="1627"/>
    </location>
</feature>
<feature type="compositionally biased region" description="Acidic residues" evidence="3">
    <location>
        <begin position="378"/>
        <end position="393"/>
    </location>
</feature>
<feature type="compositionally biased region" description="Low complexity" evidence="3">
    <location>
        <begin position="267"/>
        <end position="276"/>
    </location>
</feature>
<dbReference type="InterPro" id="IPR025704">
    <property type="entry name" value="E3_Ub_ligase_UBR4_C"/>
</dbReference>
<comment type="caution">
    <text evidence="5">The sequence shown here is derived from an EMBL/GenBank/DDBJ whole genome shotgun (WGS) entry which is preliminary data.</text>
</comment>
<keyword evidence="6" id="KW-1185">Reference proteome</keyword>
<evidence type="ECO:0000259" key="4">
    <source>
        <dbReference type="Pfam" id="PF13764"/>
    </source>
</evidence>
<feature type="compositionally biased region" description="Low complexity" evidence="3">
    <location>
        <begin position="748"/>
        <end position="759"/>
    </location>
</feature>
<feature type="coiled-coil region" evidence="2">
    <location>
        <begin position="1144"/>
        <end position="1178"/>
    </location>
</feature>
<proteinExistence type="inferred from homology"/>
<feature type="region of interest" description="Disordered" evidence="3">
    <location>
        <begin position="518"/>
        <end position="545"/>
    </location>
</feature>
<keyword evidence="2" id="KW-0175">Coiled coil</keyword>
<feature type="compositionally biased region" description="Basic residues" evidence="3">
    <location>
        <begin position="1207"/>
        <end position="1217"/>
    </location>
</feature>
<evidence type="ECO:0000256" key="1">
    <source>
        <dbReference type="PROSITE-ProRule" id="PRU01388"/>
    </source>
</evidence>
<feature type="compositionally biased region" description="Basic and acidic residues" evidence="3">
    <location>
        <begin position="340"/>
        <end position="357"/>
    </location>
</feature>
<name>A0AAD3CJX8_9STRA</name>
<protein>
    <recommendedName>
        <fullName evidence="4">E3 ubiquitin ligase UBR4 C-terminal domain-containing protein</fullName>
    </recommendedName>
</protein>
<sequence length="1714" mass="190230">MTTSTTSSSLLPNQVTLPLLSSLSKSQLEPIVNSLFKRIKASLTIAKFILKRKHKKGINLKGLFQNHFLIQGLTSTTFQIRQLSSLAILNASPEFTEIICDVLWQLVLLPRSVECNVQLLALYQHFMLQAPVQYYSQKMETVVNVLLEKIVHCISKKIHKKTVRHIPQTELQQALLLLNLLHGLLYDTSPKTFKIQKQMYDKLFGVILRKLLQCQVLLYARDANWYPDQIYNLVKVYISHLLEEEPTLEKKRKRESTPAATASSTGREASSSPSARARVRRRLQELQSGSGFSSAADVLARSALNIFSDEERSPPLSSARSRFMHIRDLLNDEVDEAEAEREYLNSQRNEEDLVIHSDDDEEIESDVEEQNAHGDSIMDVDGEESEVEEDDADGDGHDHTMEEQDDDEEDDEEEDVEDAEEDEVDAEDALIMDDILDHPPPDFQDSVMMMETMENIRSTLGSGRNGRPSSAVGTARLARRNTEENGPVITAKLTGKGARSKMYLNACVDILATQYPPHHHAAQQHGSTSPNQEVSKPPSPRSMNHARTTQVLTPNAEDCLLKSICDIVKPPKKPLKLKVYMRRAPTQEEFFRGSLSQNPILISSLKTGNSSSSEVEPTVKDLRQHIANDLQMADSAELLELLVANKILDMNLKLRVIAQTTWRTHVMENGASIPSESSFRSFISGSSLGESGFLSRTENGFVTRGGPSQIDENTPTDALPPMVVTYRLAGVDGEATEDKIEEGDLVDPDAPADSNSSSAEYEKKIESEYGITRDITKGRGVHVLLRSLDRHLGQVLKGIRRDDVGRNSFVAGRLIERKNLSREAFLKASPCSALLLLQYCAMIPDNRKKLVNAQAPTVLLRLMLEVLNCIDDSKNPSSDTAQGTKSGNNPTADALQALIETLSSEISSELSTKSSTVMDEADASDSDEDEESTLPMLLSSLRTTSLSPPLRKVIAKLLPFLTYGQQSKSKALASQFLTHVEMEYLGTDSSLYENDFDNKAILMETFVDTAIHLPTVAVCDTLRSELVRQGFVTRIKHHILSKVPLTPPPWSPALFQKEEKLEEEEKKTKQQEWKVYYNRNGLQTAFEILIGLSKEHQETQSFLVDDSPMEDGPTLVEISHWIESTSDKDDLNTNGLGILAETLLDTLLKDNSEAKETIDALRKKTRDRKKELAEERRKKALSNMGNFGMMTAMATGSKPKKAASPEKKKKSSTKAKKAKEEAKPAWLLEMEAMEDESGLTCAVCQEGRQYQPTEMLGMYAFIRKIAIPFNKGGNRGASDGTLMLLSLPTKLPESLQGSIAEEEWFQPTLDLVQVLKATAHGSSTMAAETSSMLTSRSSSYITTVTAGNAIHCSCHARARSADRNHPKAPKSEWEGASLRNSRVTCNVILPLISKDNDKVPVLEMETSLSDHQQIVSTTLGSKPKSMLFTTLHDLRLLMFRIAYGESLSIECGGGSLSSNATLIFHNLVLADMFAIAASHESPTVSKHARGLSTGYLAASAILRASDIPKTSRMKQLRKGFAEAGPMAAICCILFHNIMNDEDITASNASAMTAENPPSVPPPKRRWEVNKDHFLRGLILWAGRRHALDVTGSGCEHSNTNRRARATSFSDWGDDHSPSSPSARRAVGKRRGLTVDDYSKSLRPAFVLFALLDHLSKLFTIEMNDERVDSCSQELVNTIEVCHKAENIRTLMNIAHIEYDDTKIIEAFEEGVSTV</sequence>
<dbReference type="Pfam" id="PF13764">
    <property type="entry name" value="E3_UbLigase_R4"/>
    <property type="match status" value="2"/>
</dbReference>
<feature type="compositionally biased region" description="Acidic residues" evidence="3">
    <location>
        <begin position="919"/>
        <end position="932"/>
    </location>
</feature>
<feature type="domain" description="E3 ubiquitin ligase UBR4 C-terminal" evidence="4">
    <location>
        <begin position="834"/>
        <end position="1709"/>
    </location>
</feature>
<evidence type="ECO:0000313" key="5">
    <source>
        <dbReference type="EMBL" id="GFH47049.1"/>
    </source>
</evidence>
<keyword evidence="1" id="KW-0479">Metal-binding</keyword>
<feature type="region of interest" description="Disordered" evidence="3">
    <location>
        <begin position="910"/>
        <end position="932"/>
    </location>
</feature>
<feature type="region of interest" description="Disordered" evidence="3">
    <location>
        <begin position="338"/>
        <end position="425"/>
    </location>
</feature>
<feature type="region of interest" description="UBR4 E3 catalytic module" evidence="1">
    <location>
        <begin position="1080"/>
        <end position="1714"/>
    </location>
</feature>
<dbReference type="PANTHER" id="PTHR21725:SF1">
    <property type="entry name" value="E3 UBIQUITIN-PROTEIN LIGASE UBR4"/>
    <property type="match status" value="1"/>
</dbReference>
<dbReference type="GO" id="GO:0008270">
    <property type="term" value="F:zinc ion binding"/>
    <property type="evidence" value="ECO:0007669"/>
    <property type="project" value="UniProtKB-KW"/>
</dbReference>
<organism evidence="5 6">
    <name type="scientific">Chaetoceros tenuissimus</name>
    <dbReference type="NCBI Taxonomy" id="426638"/>
    <lineage>
        <taxon>Eukaryota</taxon>
        <taxon>Sar</taxon>
        <taxon>Stramenopiles</taxon>
        <taxon>Ochrophyta</taxon>
        <taxon>Bacillariophyta</taxon>
        <taxon>Coscinodiscophyceae</taxon>
        <taxon>Chaetocerotophycidae</taxon>
        <taxon>Chaetocerotales</taxon>
        <taxon>Chaetocerotaceae</taxon>
        <taxon>Chaetoceros</taxon>
    </lineage>
</organism>
<evidence type="ECO:0000256" key="3">
    <source>
        <dbReference type="SAM" id="MobiDB-lite"/>
    </source>
</evidence>
<evidence type="ECO:0000313" key="6">
    <source>
        <dbReference type="Proteomes" id="UP001054902"/>
    </source>
</evidence>
<accession>A0AAD3CJX8</accession>
<feature type="domain" description="E3 ubiquitin ligase UBR4 C-terminal" evidence="4">
    <location>
        <begin position="611"/>
        <end position="790"/>
    </location>
</feature>
<gene>
    <name evidence="5" type="ORF">CTEN210_03524</name>
</gene>
<feature type="region of interest" description="Disordered" evidence="3">
    <location>
        <begin position="740"/>
        <end position="761"/>
    </location>
</feature>
<dbReference type="Proteomes" id="UP001054902">
    <property type="component" value="Unassembled WGS sequence"/>
</dbReference>
<keyword evidence="1" id="KW-0863">Zinc-finger</keyword>
<feature type="region of interest" description="Disordered" evidence="3">
    <location>
        <begin position="458"/>
        <end position="483"/>
    </location>
</feature>
<reference evidence="5 6" key="1">
    <citation type="journal article" date="2021" name="Sci. Rep.">
        <title>The genome of the diatom Chaetoceros tenuissimus carries an ancient integrated fragment of an extant virus.</title>
        <authorList>
            <person name="Hongo Y."/>
            <person name="Kimura K."/>
            <person name="Takaki Y."/>
            <person name="Yoshida Y."/>
            <person name="Baba S."/>
            <person name="Kobayashi G."/>
            <person name="Nagasaki K."/>
            <person name="Hano T."/>
            <person name="Tomaru Y."/>
        </authorList>
    </citation>
    <scope>NUCLEOTIDE SEQUENCE [LARGE SCALE GENOMIC DNA]</scope>
    <source>
        <strain evidence="5 6">NIES-3715</strain>
    </source>
</reference>
<dbReference type="InterPro" id="IPR045189">
    <property type="entry name" value="UBR4-like"/>
</dbReference>
<feature type="compositionally biased region" description="Polar residues" evidence="3">
    <location>
        <begin position="458"/>
        <end position="472"/>
    </location>
</feature>
<comment type="similarity">
    <text evidence="1">Belongs to the UBR4 family.</text>
</comment>
<dbReference type="EMBL" id="BLLK01000022">
    <property type="protein sequence ID" value="GFH47049.1"/>
    <property type="molecule type" value="Genomic_DNA"/>
</dbReference>
<feature type="compositionally biased region" description="Acidic residues" evidence="3">
    <location>
        <begin position="358"/>
        <end position="369"/>
    </location>
</feature>